<dbReference type="EMBL" id="CP065748">
    <property type="protein sequence ID" value="QPS83521.1"/>
    <property type="molecule type" value="Genomic_DNA"/>
</dbReference>
<dbReference type="PROSITE" id="PS50943">
    <property type="entry name" value="HTH_CROC1"/>
    <property type="match status" value="1"/>
</dbReference>
<evidence type="ECO:0000259" key="4">
    <source>
        <dbReference type="PROSITE" id="PS50943"/>
    </source>
</evidence>
<dbReference type="Proteomes" id="UP000595064">
    <property type="component" value="Chromosome"/>
</dbReference>
<dbReference type="Proteomes" id="UP000183417">
    <property type="component" value="Unassembled WGS sequence"/>
</dbReference>
<keyword evidence="1" id="KW-0805">Transcription regulation</keyword>
<dbReference type="Pfam" id="PF00717">
    <property type="entry name" value="Peptidase_S24"/>
    <property type="match status" value="1"/>
</dbReference>
<dbReference type="InterPro" id="IPR036286">
    <property type="entry name" value="LexA/Signal_pep-like_sf"/>
</dbReference>
<evidence type="ECO:0000256" key="1">
    <source>
        <dbReference type="ARBA" id="ARBA00023015"/>
    </source>
</evidence>
<dbReference type="AlphaFoldDB" id="A0A1H3TV53"/>
<dbReference type="Gene3D" id="2.10.109.10">
    <property type="entry name" value="Umud Fragment, subunit A"/>
    <property type="match status" value="1"/>
</dbReference>
<evidence type="ECO:0000256" key="2">
    <source>
        <dbReference type="ARBA" id="ARBA00023125"/>
    </source>
</evidence>
<dbReference type="RefSeq" id="WP_016449463.1">
    <property type="nucleotide sequence ID" value="NZ_CP065748.1"/>
</dbReference>
<dbReference type="CDD" id="cd06529">
    <property type="entry name" value="S24_LexA-like"/>
    <property type="match status" value="1"/>
</dbReference>
<dbReference type="InterPro" id="IPR010982">
    <property type="entry name" value="Lambda_DNA-bd_dom_sf"/>
</dbReference>
<proteinExistence type="predicted"/>
<evidence type="ECO:0000313" key="5">
    <source>
        <dbReference type="EMBL" id="QPS83521.1"/>
    </source>
</evidence>
<evidence type="ECO:0000313" key="7">
    <source>
        <dbReference type="Proteomes" id="UP000183417"/>
    </source>
</evidence>
<dbReference type="EMBL" id="FNPE01000032">
    <property type="protein sequence ID" value="SDZ53585.1"/>
    <property type="molecule type" value="Genomic_DNA"/>
</dbReference>
<dbReference type="PANTHER" id="PTHR40661:SF3">
    <property type="entry name" value="FELS-1 PROPHAGE TRANSCRIPTIONAL REGULATOR"/>
    <property type="match status" value="1"/>
</dbReference>
<protein>
    <submittedName>
        <fullName evidence="5">LexA family transcriptional regulator</fullName>
    </submittedName>
    <submittedName>
        <fullName evidence="6">Phage repressor protein C, contains Cro/C1-type HTH and peptisase s24 domains</fullName>
    </submittedName>
</protein>
<keyword evidence="3" id="KW-0804">Transcription</keyword>
<keyword evidence="8" id="KW-1185">Reference proteome</keyword>
<dbReference type="Gene3D" id="1.10.260.40">
    <property type="entry name" value="lambda repressor-like DNA-binding domains"/>
    <property type="match status" value="1"/>
</dbReference>
<accession>A0A1H3TV53</accession>
<reference evidence="6 7" key="1">
    <citation type="submission" date="2016-10" db="EMBL/GenBank/DDBJ databases">
        <authorList>
            <person name="de Groot N.N."/>
        </authorList>
    </citation>
    <scope>NUCLEOTIDE SEQUENCE [LARGE SCALE GENOMIC DNA]</scope>
    <source>
        <strain evidence="6 7">LMG 24775</strain>
    </source>
</reference>
<dbReference type="GO" id="GO:0003677">
    <property type="term" value="F:DNA binding"/>
    <property type="evidence" value="ECO:0007669"/>
    <property type="project" value="UniProtKB-KW"/>
</dbReference>
<evidence type="ECO:0000256" key="3">
    <source>
        <dbReference type="ARBA" id="ARBA00023163"/>
    </source>
</evidence>
<name>A0A1H3TV53_9BURK</name>
<keyword evidence="2" id="KW-0238">DNA-binding</keyword>
<evidence type="ECO:0000313" key="8">
    <source>
        <dbReference type="Proteomes" id="UP000595064"/>
    </source>
</evidence>
<dbReference type="SUPFAM" id="SSF47413">
    <property type="entry name" value="lambda repressor-like DNA-binding domains"/>
    <property type="match status" value="1"/>
</dbReference>
<gene>
    <name evidence="5" type="ORF">I6G47_10825</name>
    <name evidence="6" type="ORF">SAMN05421547_13266</name>
</gene>
<dbReference type="InterPro" id="IPR015927">
    <property type="entry name" value="Peptidase_S24_S26A/B/C"/>
</dbReference>
<dbReference type="SUPFAM" id="SSF51306">
    <property type="entry name" value="LexA/Signal peptidase"/>
    <property type="match status" value="1"/>
</dbReference>
<feature type="domain" description="HTH cro/C1-type" evidence="4">
    <location>
        <begin position="7"/>
        <end position="70"/>
    </location>
</feature>
<organism evidence="6 7">
    <name type="scientific">Delftia lacustris</name>
    <dbReference type="NCBI Taxonomy" id="558537"/>
    <lineage>
        <taxon>Bacteria</taxon>
        <taxon>Pseudomonadati</taxon>
        <taxon>Pseudomonadota</taxon>
        <taxon>Betaproteobacteria</taxon>
        <taxon>Burkholderiales</taxon>
        <taxon>Comamonadaceae</taxon>
        <taxon>Delftia</taxon>
    </lineage>
</organism>
<dbReference type="CDD" id="cd00093">
    <property type="entry name" value="HTH_XRE"/>
    <property type="match status" value="1"/>
</dbReference>
<dbReference type="PANTHER" id="PTHR40661">
    <property type="match status" value="1"/>
</dbReference>
<dbReference type="InterPro" id="IPR039418">
    <property type="entry name" value="LexA-like"/>
</dbReference>
<sequence length="217" mass="24053">MSIHTTIKREREARGWSMELLAKKVAEEERAAKPLAWQTVQQWEKEGGTAPKRKRLEIVARLFGMTVASLLGETSDADSSEFVEVARLSVEVGAGPGRVNDIVEKMGVLHFRRDFLKSAGVSPENAAIVSVKGTSMEPSISDGSILLLNRADKDPRQGCIYAFSWDGEMLVKRFQKIDGVWNAVSDNADRKLHPNIVIDGKCEALIQGRALWMCTKL</sequence>
<evidence type="ECO:0000313" key="6">
    <source>
        <dbReference type="EMBL" id="SDZ53585.1"/>
    </source>
</evidence>
<reference evidence="5 8" key="2">
    <citation type="submission" date="2020-12" db="EMBL/GenBank/DDBJ databases">
        <title>FDA dAtabase for Regulatory Grade micrObial Sequences (FDA-ARGOS): Supporting development and validation of Infectious Disease Dx tests.</title>
        <authorList>
            <person name="Sproer C."/>
            <person name="Gronow S."/>
            <person name="Severitt S."/>
            <person name="Schroder I."/>
            <person name="Tallon L."/>
            <person name="Sadzewicz L."/>
            <person name="Zhao X."/>
            <person name="Boylan J."/>
            <person name="Ott S."/>
            <person name="Bowen H."/>
            <person name="Vavikolanu K."/>
            <person name="Mehta A."/>
            <person name="Aluvathingal J."/>
            <person name="Nadendla S."/>
            <person name="Lowell S."/>
            <person name="Myers T."/>
            <person name="Yan Y."/>
            <person name="Sichtig H."/>
        </authorList>
    </citation>
    <scope>NUCLEOTIDE SEQUENCE [LARGE SCALE GENOMIC DNA]</scope>
    <source>
        <strain evidence="5 8">FDAARGOS_890</strain>
    </source>
</reference>
<dbReference type="InterPro" id="IPR001387">
    <property type="entry name" value="Cro/C1-type_HTH"/>
</dbReference>
<dbReference type="KEGG" id="dla:I6G47_10825"/>